<dbReference type="Proteomes" id="UP001642484">
    <property type="component" value="Unassembled WGS sequence"/>
</dbReference>
<evidence type="ECO:0000313" key="2">
    <source>
        <dbReference type="EMBL" id="CAK8995692.1"/>
    </source>
</evidence>
<keyword evidence="3" id="KW-1185">Reference proteome</keyword>
<sequence length="121" mass="13017">MSGGLVKSCRDQSKMAAKIGGDRSLLRQDRSLKRSEGGLPRFAFLLSLGALFATDNQVRRALAEACGELEALEHEPLGDRCAASREATTWSPSPRSEESRSIRHGWDGRGSCGPPGASFAR</sequence>
<accession>A0ABP0I2B8</accession>
<protein>
    <submittedName>
        <fullName evidence="2">Uncharacterized protein</fullName>
    </submittedName>
</protein>
<name>A0ABP0I2B8_9DINO</name>
<proteinExistence type="predicted"/>
<feature type="region of interest" description="Disordered" evidence="1">
    <location>
        <begin position="81"/>
        <end position="121"/>
    </location>
</feature>
<evidence type="ECO:0000256" key="1">
    <source>
        <dbReference type="SAM" id="MobiDB-lite"/>
    </source>
</evidence>
<comment type="caution">
    <text evidence="2">The sequence shown here is derived from an EMBL/GenBank/DDBJ whole genome shotgun (WGS) entry which is preliminary data.</text>
</comment>
<gene>
    <name evidence="2" type="ORF">CCMP2556_LOCUS4138</name>
</gene>
<feature type="compositionally biased region" description="Basic and acidic residues" evidence="1">
    <location>
        <begin position="95"/>
        <end position="107"/>
    </location>
</feature>
<reference evidence="2 3" key="1">
    <citation type="submission" date="2024-02" db="EMBL/GenBank/DDBJ databases">
        <authorList>
            <person name="Chen Y."/>
            <person name="Shah S."/>
            <person name="Dougan E. K."/>
            <person name="Thang M."/>
            <person name="Chan C."/>
        </authorList>
    </citation>
    <scope>NUCLEOTIDE SEQUENCE [LARGE SCALE GENOMIC DNA]</scope>
</reference>
<evidence type="ECO:0000313" key="3">
    <source>
        <dbReference type="Proteomes" id="UP001642484"/>
    </source>
</evidence>
<organism evidence="2 3">
    <name type="scientific">Durusdinium trenchii</name>
    <dbReference type="NCBI Taxonomy" id="1381693"/>
    <lineage>
        <taxon>Eukaryota</taxon>
        <taxon>Sar</taxon>
        <taxon>Alveolata</taxon>
        <taxon>Dinophyceae</taxon>
        <taxon>Suessiales</taxon>
        <taxon>Symbiodiniaceae</taxon>
        <taxon>Durusdinium</taxon>
    </lineage>
</organism>
<dbReference type="EMBL" id="CAXAMN010001670">
    <property type="protein sequence ID" value="CAK8995692.1"/>
    <property type="molecule type" value="Genomic_DNA"/>
</dbReference>